<dbReference type="GO" id="GO:0098621">
    <property type="term" value="F:O-phosphoseryl-tRNA(Sec) selenium transferase activity"/>
    <property type="evidence" value="ECO:0007669"/>
    <property type="project" value="UniProtKB-EC"/>
</dbReference>
<dbReference type="InterPro" id="IPR015424">
    <property type="entry name" value="PyrdxlP-dep_Trfase"/>
</dbReference>
<evidence type="ECO:0000256" key="17">
    <source>
        <dbReference type="ARBA" id="ARBA00048808"/>
    </source>
</evidence>
<keyword evidence="18" id="KW-1185">Reference proteome</keyword>
<keyword evidence="11" id="KW-0648">Protein biosynthesis</keyword>
<evidence type="ECO:0000256" key="7">
    <source>
        <dbReference type="ARBA" id="ARBA00022555"/>
    </source>
</evidence>
<evidence type="ECO:0000256" key="2">
    <source>
        <dbReference type="ARBA" id="ARBA00002552"/>
    </source>
</evidence>
<evidence type="ECO:0000256" key="9">
    <source>
        <dbReference type="ARBA" id="ARBA00022884"/>
    </source>
</evidence>
<comment type="similarity">
    <text evidence="4">Belongs to the SepSecS family.</text>
</comment>
<dbReference type="GO" id="GO:0000049">
    <property type="term" value="F:tRNA binding"/>
    <property type="evidence" value="ECO:0007669"/>
    <property type="project" value="UniProtKB-KW"/>
</dbReference>
<evidence type="ECO:0000256" key="12">
    <source>
        <dbReference type="ARBA" id="ARBA00023266"/>
    </source>
</evidence>
<evidence type="ECO:0000256" key="1">
    <source>
        <dbReference type="ARBA" id="ARBA00001933"/>
    </source>
</evidence>
<evidence type="ECO:0000256" key="15">
    <source>
        <dbReference type="ARBA" id="ARBA00032048"/>
    </source>
</evidence>
<dbReference type="GO" id="GO:0001514">
    <property type="term" value="P:selenocysteine incorporation"/>
    <property type="evidence" value="ECO:0007669"/>
    <property type="project" value="TreeGrafter"/>
</dbReference>
<dbReference type="Proteomes" id="UP000887578">
    <property type="component" value="Unplaced"/>
</dbReference>
<reference evidence="19" key="1">
    <citation type="submission" date="2022-11" db="UniProtKB">
        <authorList>
            <consortium name="WormBaseParasite"/>
        </authorList>
    </citation>
    <scope>IDENTIFICATION</scope>
</reference>
<evidence type="ECO:0000256" key="5">
    <source>
        <dbReference type="ARBA" id="ARBA00012464"/>
    </source>
</evidence>
<evidence type="ECO:0000256" key="8">
    <source>
        <dbReference type="ARBA" id="ARBA00022679"/>
    </source>
</evidence>
<dbReference type="EC" id="2.9.1.2" evidence="5"/>
<dbReference type="Pfam" id="PF05889">
    <property type="entry name" value="SepSecS"/>
    <property type="match status" value="2"/>
</dbReference>
<evidence type="ECO:0000256" key="11">
    <source>
        <dbReference type="ARBA" id="ARBA00022917"/>
    </source>
</evidence>
<protein>
    <recommendedName>
        <fullName evidence="6">O-phosphoseryl-tRNA(Sec) selenium transferase</fullName>
        <ecNumber evidence="5">2.9.1.2</ecNumber>
    </recommendedName>
    <alternativeName>
        <fullName evidence="14">Selenocysteine synthase</fullName>
    </alternativeName>
    <alternativeName>
        <fullName evidence="15">Selenocysteinyl-tRNA(Sec) synthase</fullName>
    </alternativeName>
    <alternativeName>
        <fullName evidence="16">Sep-tRNA:Sec-tRNA synthase</fullName>
    </alternativeName>
</protein>
<keyword evidence="10" id="KW-0663">Pyridoxal phosphate</keyword>
<evidence type="ECO:0000256" key="14">
    <source>
        <dbReference type="ARBA" id="ARBA00030669"/>
    </source>
</evidence>
<comment type="cofactor">
    <cofactor evidence="1">
        <name>pyridoxal 5'-phosphate</name>
        <dbReference type="ChEBI" id="CHEBI:597326"/>
    </cofactor>
</comment>
<comment type="pathway">
    <text evidence="3">Aminoacyl-tRNA biosynthesis; selenocysteinyl-tRNA(Sec) biosynthesis; selenocysteinyl-tRNA(Sec) from L-seryl-tRNA(Sec) (archaeal/eukaryal route): step 2/2.</text>
</comment>
<dbReference type="PANTHER" id="PTHR12944">
    <property type="entry name" value="SOLUBLE LIVER ANTIGEN/LIVER PANCREAS ANTIGEN"/>
    <property type="match status" value="1"/>
</dbReference>
<dbReference type="AlphaFoldDB" id="A0A914QQJ9"/>
<sequence length="439" mass="48795">MAALTAGRRDLWARIRRVKFGVGKSSVYYFSKNDRFTSNAEHLCVDAMCLVHIREYIKYHEKYSNPYNHDGHCHGEIETILTAGRLSHGIGRSGNVAETQPKALGSSVLNSLANSMALEVFHVLELESYKKALILTVYTGMALTLSLLTLKQPRPSEIYVIFPGIDQKFCLKNIFAPETISSIKASEILCILSTISCFAPRVLDSLIVNGIFARMNGFFYLVNNAYGIQSPSIISQLSQALSLNLIDIFVQSTDKKTFKLLLVVQLFLHKANYVEATTMPFVACTAWAALVTATKYINPNNDSGLRALIHDDSAQWSDNVMKSWKNSVYVIIIKIPNIDRVYKFDEVPTAYIHSSNQDVRGKIVIDVAGDDSLSAGKEIADDPFLTPRVNVIIGKIYRISINLAAACRMNCESLIVAKLHNSQTFDAVKLPFNIPDTLA</sequence>
<evidence type="ECO:0000256" key="6">
    <source>
        <dbReference type="ARBA" id="ARBA00021963"/>
    </source>
</evidence>
<evidence type="ECO:0000256" key="13">
    <source>
        <dbReference type="ARBA" id="ARBA00026053"/>
    </source>
</evidence>
<dbReference type="SUPFAM" id="SSF53383">
    <property type="entry name" value="PLP-dependent transferases"/>
    <property type="match status" value="1"/>
</dbReference>
<dbReference type="InterPro" id="IPR015421">
    <property type="entry name" value="PyrdxlP-dep_Trfase_major"/>
</dbReference>
<dbReference type="InterPro" id="IPR019872">
    <property type="entry name" value="Sec-tRNA_Se_transferase"/>
</dbReference>
<comment type="function">
    <text evidence="2">Converts O-phosphoseryl-tRNA(Sec) to selenocysteinyl-tRNA(Sec) required for selenoprotein biosynthesis.</text>
</comment>
<evidence type="ECO:0000313" key="18">
    <source>
        <dbReference type="Proteomes" id="UP000887578"/>
    </source>
</evidence>
<organism evidence="18 19">
    <name type="scientific">Panagrolaimus davidi</name>
    <dbReference type="NCBI Taxonomy" id="227884"/>
    <lineage>
        <taxon>Eukaryota</taxon>
        <taxon>Metazoa</taxon>
        <taxon>Ecdysozoa</taxon>
        <taxon>Nematoda</taxon>
        <taxon>Chromadorea</taxon>
        <taxon>Rhabditida</taxon>
        <taxon>Tylenchina</taxon>
        <taxon>Panagrolaimomorpha</taxon>
        <taxon>Panagrolaimoidea</taxon>
        <taxon>Panagrolaimidae</taxon>
        <taxon>Panagrolaimus</taxon>
    </lineage>
</organism>
<accession>A0A914QQJ9</accession>
<keyword evidence="9" id="KW-0694">RNA-binding</keyword>
<dbReference type="SUPFAM" id="SSF52777">
    <property type="entry name" value="CoA-dependent acyltransferases"/>
    <property type="match status" value="1"/>
</dbReference>
<evidence type="ECO:0000256" key="3">
    <source>
        <dbReference type="ARBA" id="ARBA00004822"/>
    </source>
</evidence>
<evidence type="ECO:0000256" key="10">
    <source>
        <dbReference type="ARBA" id="ARBA00022898"/>
    </source>
</evidence>
<proteinExistence type="inferred from homology"/>
<evidence type="ECO:0000256" key="4">
    <source>
        <dbReference type="ARBA" id="ARBA00007037"/>
    </source>
</evidence>
<dbReference type="PANTHER" id="PTHR12944:SF2">
    <property type="entry name" value="O-PHOSPHOSERYL-TRNA(SEC) SELENIUM TRANSFERASE"/>
    <property type="match status" value="1"/>
</dbReference>
<keyword evidence="8" id="KW-0808">Transferase</keyword>
<keyword evidence="7" id="KW-0820">tRNA-binding</keyword>
<evidence type="ECO:0000313" key="19">
    <source>
        <dbReference type="WBParaSite" id="PDA_v2.g6026.t1"/>
    </source>
</evidence>
<keyword evidence="12" id="KW-0711">Selenium</keyword>
<dbReference type="Gene3D" id="3.40.640.10">
    <property type="entry name" value="Type I PLP-dependent aspartate aminotransferase-like (Major domain)"/>
    <property type="match status" value="2"/>
</dbReference>
<comment type="subunit">
    <text evidence="13">Homotetramer formed by a catalytic dimer and a non-catalytic dimer serving as a binding platform that orients tRNASec for catalysis. Each tetramer binds the CCA ends of two tRNAs which point to the active sites of the catalytic dimer.</text>
</comment>
<dbReference type="InterPro" id="IPR008829">
    <property type="entry name" value="SepSecS/SepCysS"/>
</dbReference>
<dbReference type="WBParaSite" id="PDA_v2.g6026.t1">
    <property type="protein sequence ID" value="PDA_v2.g6026.t1"/>
    <property type="gene ID" value="PDA_v2.g6026"/>
</dbReference>
<name>A0A914QQJ9_9BILA</name>
<comment type="catalytic activity">
    <reaction evidence="17">
        <text>O-phospho-L-seryl-tRNA(Sec) + selenophosphate + H2O = L-selenocysteinyl-tRNA(Sec) + 2 phosphate</text>
        <dbReference type="Rhea" id="RHEA:25041"/>
        <dbReference type="Rhea" id="RHEA-COMP:9743"/>
        <dbReference type="Rhea" id="RHEA-COMP:9947"/>
        <dbReference type="ChEBI" id="CHEBI:15377"/>
        <dbReference type="ChEBI" id="CHEBI:16144"/>
        <dbReference type="ChEBI" id="CHEBI:43474"/>
        <dbReference type="ChEBI" id="CHEBI:78551"/>
        <dbReference type="ChEBI" id="CHEBI:78573"/>
        <dbReference type="EC" id="2.9.1.2"/>
    </reaction>
</comment>
<evidence type="ECO:0000256" key="16">
    <source>
        <dbReference type="ARBA" id="ARBA00032693"/>
    </source>
</evidence>
<dbReference type="GO" id="GO:0001717">
    <property type="term" value="P:conversion of seryl-tRNAsec to selenocys-tRNAsec"/>
    <property type="evidence" value="ECO:0007669"/>
    <property type="project" value="InterPro"/>
</dbReference>